<dbReference type="AlphaFoldDB" id="A0A512RN07"/>
<accession>A0A512RN07</accession>
<keyword evidence="2" id="KW-0732">Signal</keyword>
<keyword evidence="5" id="KW-1185">Reference proteome</keyword>
<sequence length="385" mass="41810">MPTRAYKPKQLLFPLLLAGLLQTGFHSTTSAQNVTLYTPYTRIAVPPGQSIDYSIDVINNGKVVKNADIAVAGLPKNWTYEIKSGGWNVSRLSVLPGEKKNFSLQVQVPLKINKGTYAFQVLAKGLTQLPIAVIVSEQGTFKTEFSTGQANMEGAANSTFTYNATLRNRTADAQVYALRSFAPPGWNVTFKANYKQVSSVNVEANRTQDITIEVNPPDQLKAGKYKIPVQAATEATSANLELEAGITGSYAMELTTPQGLLSTDITAGDDKKIDLVLRNTGSAELRNIDLQSAAPANWSVTFEPKKIEKLPAGQTAQVTAVIKADKKAIAGDYVTNLEAKTPEVSSRAAFRVSVETSMIWGWMGILIILAALGGVYRLFRKYGRR</sequence>
<feature type="domain" description="Alpha-galactosidase NEW3" evidence="3">
    <location>
        <begin position="265"/>
        <end position="340"/>
    </location>
</feature>
<feature type="domain" description="Alpha-galactosidase NEW3" evidence="3">
    <location>
        <begin position="159"/>
        <end position="232"/>
    </location>
</feature>
<evidence type="ECO:0000256" key="2">
    <source>
        <dbReference type="SAM" id="SignalP"/>
    </source>
</evidence>
<name>A0A512RN07_9BACT</name>
<dbReference type="EMBL" id="BKAU01000004">
    <property type="protein sequence ID" value="GEP97078.1"/>
    <property type="molecule type" value="Genomic_DNA"/>
</dbReference>
<feature type="chain" id="PRO_5021861685" description="Alpha-galactosidase NEW3 domain-containing protein" evidence="2">
    <location>
        <begin position="32"/>
        <end position="385"/>
    </location>
</feature>
<dbReference type="InterPro" id="IPR018905">
    <property type="entry name" value="A-galactase_NEW3"/>
</dbReference>
<dbReference type="Gene3D" id="2.60.40.10">
    <property type="entry name" value="Immunoglobulins"/>
    <property type="match status" value="2"/>
</dbReference>
<proteinExistence type="predicted"/>
<dbReference type="PANTHER" id="PTHR39198:SF1">
    <property type="entry name" value="ALPHA-GALACTOSIDASE NEW3 DOMAIN-CONTAINING PROTEIN"/>
    <property type="match status" value="1"/>
</dbReference>
<organism evidence="4 5">
    <name type="scientific">Chitinophaga cymbidii</name>
    <dbReference type="NCBI Taxonomy" id="1096750"/>
    <lineage>
        <taxon>Bacteria</taxon>
        <taxon>Pseudomonadati</taxon>
        <taxon>Bacteroidota</taxon>
        <taxon>Chitinophagia</taxon>
        <taxon>Chitinophagales</taxon>
        <taxon>Chitinophagaceae</taxon>
        <taxon>Chitinophaga</taxon>
    </lineage>
</organism>
<comment type="caution">
    <text evidence="4">The sequence shown here is derived from an EMBL/GenBank/DDBJ whole genome shotgun (WGS) entry which is preliminary data.</text>
</comment>
<evidence type="ECO:0000256" key="1">
    <source>
        <dbReference type="SAM" id="Phobius"/>
    </source>
</evidence>
<evidence type="ECO:0000313" key="4">
    <source>
        <dbReference type="EMBL" id="GEP97078.1"/>
    </source>
</evidence>
<keyword evidence="1" id="KW-1133">Transmembrane helix</keyword>
<reference evidence="4 5" key="1">
    <citation type="submission" date="2019-07" db="EMBL/GenBank/DDBJ databases">
        <title>Whole genome shotgun sequence of Chitinophaga cymbidii NBRC 109752.</title>
        <authorList>
            <person name="Hosoyama A."/>
            <person name="Uohara A."/>
            <person name="Ohji S."/>
            <person name="Ichikawa N."/>
        </authorList>
    </citation>
    <scope>NUCLEOTIDE SEQUENCE [LARGE SCALE GENOMIC DNA]</scope>
    <source>
        <strain evidence="4 5">NBRC 109752</strain>
    </source>
</reference>
<gene>
    <name evidence="4" type="ORF">CCY01nite_33380</name>
</gene>
<dbReference type="PANTHER" id="PTHR39198">
    <property type="entry name" value="HYPOTHETICAL MEMBRANE PROTEIN, CONSERVED"/>
    <property type="match status" value="1"/>
</dbReference>
<evidence type="ECO:0000313" key="5">
    <source>
        <dbReference type="Proteomes" id="UP000321436"/>
    </source>
</evidence>
<feature type="transmembrane region" description="Helical" evidence="1">
    <location>
        <begin position="359"/>
        <end position="379"/>
    </location>
</feature>
<dbReference type="InterPro" id="IPR013783">
    <property type="entry name" value="Ig-like_fold"/>
</dbReference>
<keyword evidence="1" id="KW-0812">Transmembrane</keyword>
<keyword evidence="1" id="KW-0472">Membrane</keyword>
<evidence type="ECO:0000259" key="3">
    <source>
        <dbReference type="Pfam" id="PF10633"/>
    </source>
</evidence>
<dbReference type="Proteomes" id="UP000321436">
    <property type="component" value="Unassembled WGS sequence"/>
</dbReference>
<dbReference type="OrthoDB" id="8631677at2"/>
<dbReference type="Pfam" id="PF10633">
    <property type="entry name" value="NPCBM_assoc"/>
    <property type="match status" value="2"/>
</dbReference>
<protein>
    <recommendedName>
        <fullName evidence="3">Alpha-galactosidase NEW3 domain-containing protein</fullName>
    </recommendedName>
</protein>
<feature type="signal peptide" evidence="2">
    <location>
        <begin position="1"/>
        <end position="31"/>
    </location>
</feature>